<dbReference type="GO" id="GO:0005829">
    <property type="term" value="C:cytosol"/>
    <property type="evidence" value="ECO:0007669"/>
    <property type="project" value="TreeGrafter"/>
</dbReference>
<dbReference type="GO" id="GO:0008831">
    <property type="term" value="F:dTDP-4-dehydrorhamnose reductase activity"/>
    <property type="evidence" value="ECO:0007669"/>
    <property type="project" value="UniProtKB-EC"/>
</dbReference>
<evidence type="ECO:0000256" key="1">
    <source>
        <dbReference type="ARBA" id="ARBA00010944"/>
    </source>
</evidence>
<dbReference type="InterPro" id="IPR036291">
    <property type="entry name" value="NAD(P)-bd_dom_sf"/>
</dbReference>
<dbReference type="PANTHER" id="PTHR10491">
    <property type="entry name" value="DTDP-4-DEHYDRORHAMNOSE REDUCTASE"/>
    <property type="match status" value="1"/>
</dbReference>
<dbReference type="GO" id="GO:0019305">
    <property type="term" value="P:dTDP-rhamnose biosynthetic process"/>
    <property type="evidence" value="ECO:0007669"/>
    <property type="project" value="UniProtKB-UniPathway"/>
</dbReference>
<keyword evidence="2" id="KW-0560">Oxidoreductase</keyword>
<dbReference type="Gene3D" id="3.40.50.720">
    <property type="entry name" value="NAD(P)-binding Rossmann-like Domain"/>
    <property type="match status" value="1"/>
</dbReference>
<feature type="domain" description="RmlD-like substrate binding" evidence="4">
    <location>
        <begin position="45"/>
        <end position="293"/>
    </location>
</feature>
<gene>
    <name evidence="5" type="ORF">ESP57_04310</name>
</gene>
<reference evidence="5 6" key="1">
    <citation type="submission" date="2019-01" db="EMBL/GenBank/DDBJ databases">
        <authorList>
            <person name="Li J."/>
        </authorList>
    </citation>
    <scope>NUCLEOTIDE SEQUENCE [LARGE SCALE GENOMIC DNA]</scope>
    <source>
        <strain evidence="5 6">CCUG 35506</strain>
    </source>
</reference>
<dbReference type="Proteomes" id="UP000292935">
    <property type="component" value="Unassembled WGS sequence"/>
</dbReference>
<comment type="similarity">
    <text evidence="1 2">Belongs to the dTDP-4-dehydrorhamnose reductase family.</text>
</comment>
<dbReference type="PANTHER" id="PTHR10491:SF4">
    <property type="entry name" value="METHIONINE ADENOSYLTRANSFERASE 2 SUBUNIT BETA"/>
    <property type="match status" value="1"/>
</dbReference>
<feature type="region of interest" description="Disordered" evidence="3">
    <location>
        <begin position="1"/>
        <end position="40"/>
    </location>
</feature>
<name>A0A4Q2JRQ6_9MICO</name>
<evidence type="ECO:0000256" key="3">
    <source>
        <dbReference type="SAM" id="MobiDB-lite"/>
    </source>
</evidence>
<dbReference type="OrthoDB" id="9803892at2"/>
<dbReference type="EMBL" id="SDPO01000001">
    <property type="protein sequence ID" value="RXZ51015.1"/>
    <property type="molecule type" value="Genomic_DNA"/>
</dbReference>
<comment type="function">
    <text evidence="2">Catalyzes the reduction of dTDP-6-deoxy-L-lyxo-4-hexulose to yield dTDP-L-rhamnose.</text>
</comment>
<dbReference type="InterPro" id="IPR029903">
    <property type="entry name" value="RmlD-like-bd"/>
</dbReference>
<dbReference type="Pfam" id="PF04321">
    <property type="entry name" value="RmlD_sub_bind"/>
    <property type="match status" value="1"/>
</dbReference>
<evidence type="ECO:0000256" key="2">
    <source>
        <dbReference type="RuleBase" id="RU364082"/>
    </source>
</evidence>
<dbReference type="InterPro" id="IPR005913">
    <property type="entry name" value="dTDP_dehydrorham_reduct"/>
</dbReference>
<protein>
    <recommendedName>
        <fullName evidence="2">dTDP-4-dehydrorhamnose reductase</fullName>
        <ecNumber evidence="2">1.1.1.133</ecNumber>
    </recommendedName>
</protein>
<dbReference type="UniPathway" id="UPA00124"/>
<proteinExistence type="inferred from homology"/>
<dbReference type="EC" id="1.1.1.133" evidence="2"/>
<dbReference type="SUPFAM" id="SSF51735">
    <property type="entry name" value="NAD(P)-binding Rossmann-fold domains"/>
    <property type="match status" value="1"/>
</dbReference>
<evidence type="ECO:0000259" key="4">
    <source>
        <dbReference type="Pfam" id="PF04321"/>
    </source>
</evidence>
<keyword evidence="2" id="KW-0521">NADP</keyword>
<evidence type="ECO:0000313" key="6">
    <source>
        <dbReference type="Proteomes" id="UP000292935"/>
    </source>
</evidence>
<evidence type="ECO:0000313" key="5">
    <source>
        <dbReference type="EMBL" id="RXZ51015.1"/>
    </source>
</evidence>
<sequence>MRSFVRRFPRGNERSSTRHSHSISPSRASNGPSDRSASMEPMSSRVLVLGATGMLGSTIVRRFHEAGFDVTATARRTADLPDGIALRTFDVEHDEIASIVADFGVGDTVINCIGVIRHLMKDDVVADRLRAIRVNAEFPYALAAAAETQGFRVLQIATDCVYSGLEGAYDETAVHDAYDVYGKTKSLGETPSPQVLHLRCSIIGTELGSATSLLEWVRSQPIGATLNGFTDHRWNGVTTDAFADVAVGLVRSGSTLSGVQHLIPADALTKDELVQVIAEAFGRDDLDIRPVSTGTGVDRTLSTISPDISRQLWSDADYDHPPTIAEMVGATATVHA</sequence>
<dbReference type="AlphaFoldDB" id="A0A4Q2JRQ6"/>
<comment type="caution">
    <text evidence="5">The sequence shown here is derived from an EMBL/GenBank/DDBJ whole genome shotgun (WGS) entry which is preliminary data.</text>
</comment>
<keyword evidence="6" id="KW-1185">Reference proteome</keyword>
<accession>A0A4Q2JRQ6</accession>
<organism evidence="5 6">
    <name type="scientific">Agromyces fucosus</name>
    <dbReference type="NCBI Taxonomy" id="41985"/>
    <lineage>
        <taxon>Bacteria</taxon>
        <taxon>Bacillati</taxon>
        <taxon>Actinomycetota</taxon>
        <taxon>Actinomycetes</taxon>
        <taxon>Micrococcales</taxon>
        <taxon>Microbacteriaceae</taxon>
        <taxon>Agromyces</taxon>
    </lineage>
</organism>
<comment type="pathway">
    <text evidence="2">Carbohydrate biosynthesis; dTDP-L-rhamnose biosynthesis.</text>
</comment>
<dbReference type="CDD" id="cd05254">
    <property type="entry name" value="dTDP_HR_like_SDR_e"/>
    <property type="match status" value="1"/>
</dbReference>